<keyword evidence="2" id="KW-1185">Reference proteome</keyword>
<organism evidence="1 2">
    <name type="scientific">Basidiobolus meristosporus CBS 931.73</name>
    <dbReference type="NCBI Taxonomy" id="1314790"/>
    <lineage>
        <taxon>Eukaryota</taxon>
        <taxon>Fungi</taxon>
        <taxon>Fungi incertae sedis</taxon>
        <taxon>Zoopagomycota</taxon>
        <taxon>Entomophthoromycotina</taxon>
        <taxon>Basidiobolomycetes</taxon>
        <taxon>Basidiobolales</taxon>
        <taxon>Basidiobolaceae</taxon>
        <taxon>Basidiobolus</taxon>
    </lineage>
</organism>
<dbReference type="AlphaFoldDB" id="A0A1Y1VWK9"/>
<name>A0A1Y1VWK9_9FUNG</name>
<accession>A0A1Y1VWK9</accession>
<dbReference type="InParanoid" id="A0A1Y1VWK9"/>
<protein>
    <submittedName>
        <fullName evidence="1">Uncharacterized protein</fullName>
    </submittedName>
</protein>
<evidence type="ECO:0000313" key="1">
    <source>
        <dbReference type="EMBL" id="ORX65405.1"/>
    </source>
</evidence>
<dbReference type="OrthoDB" id="3219649at2759"/>
<sequence>CVVKSENCVSLDGIRNETVQGLVSFFLTTKCNISLIGGTEAPGSESKYSYKDGFKVDMELNPCLEKYVTTNLTFIGNQQNEDMDPLYVACSSNLFTKRKDRISAAFYIDG</sequence>
<dbReference type="STRING" id="1314790.A0A1Y1VWK9"/>
<comment type="caution">
    <text evidence="1">The sequence shown here is derived from an EMBL/GenBank/DDBJ whole genome shotgun (WGS) entry which is preliminary data.</text>
</comment>
<feature type="non-terminal residue" evidence="1">
    <location>
        <position position="1"/>
    </location>
</feature>
<proteinExistence type="predicted"/>
<evidence type="ECO:0000313" key="2">
    <source>
        <dbReference type="Proteomes" id="UP000193498"/>
    </source>
</evidence>
<reference evidence="1 2" key="1">
    <citation type="submission" date="2016-07" db="EMBL/GenBank/DDBJ databases">
        <title>Pervasive Adenine N6-methylation of Active Genes in Fungi.</title>
        <authorList>
            <consortium name="DOE Joint Genome Institute"/>
            <person name="Mondo S.J."/>
            <person name="Dannebaum R.O."/>
            <person name="Kuo R.C."/>
            <person name="Labutti K."/>
            <person name="Haridas S."/>
            <person name="Kuo A."/>
            <person name="Salamov A."/>
            <person name="Ahrendt S.R."/>
            <person name="Lipzen A."/>
            <person name="Sullivan W."/>
            <person name="Andreopoulos W.B."/>
            <person name="Clum A."/>
            <person name="Lindquist E."/>
            <person name="Daum C."/>
            <person name="Ramamoorthy G.K."/>
            <person name="Gryganskyi A."/>
            <person name="Culley D."/>
            <person name="Magnuson J.K."/>
            <person name="James T.Y."/>
            <person name="O'Malley M.A."/>
            <person name="Stajich J.E."/>
            <person name="Spatafora J.W."/>
            <person name="Visel A."/>
            <person name="Grigoriev I.V."/>
        </authorList>
    </citation>
    <scope>NUCLEOTIDE SEQUENCE [LARGE SCALE GENOMIC DNA]</scope>
    <source>
        <strain evidence="1 2">CBS 931.73</strain>
    </source>
</reference>
<dbReference type="EMBL" id="MCFE01001141">
    <property type="protein sequence ID" value="ORX65405.1"/>
    <property type="molecule type" value="Genomic_DNA"/>
</dbReference>
<feature type="non-terminal residue" evidence="1">
    <location>
        <position position="110"/>
    </location>
</feature>
<gene>
    <name evidence="1" type="ORF">K493DRAFT_137253</name>
</gene>
<dbReference type="Proteomes" id="UP000193498">
    <property type="component" value="Unassembled WGS sequence"/>
</dbReference>